<evidence type="ECO:0000256" key="4">
    <source>
        <dbReference type="ARBA" id="ARBA00022723"/>
    </source>
</evidence>
<evidence type="ECO:0000256" key="6">
    <source>
        <dbReference type="ARBA" id="ARBA00023014"/>
    </source>
</evidence>
<dbReference type="InterPro" id="IPR023404">
    <property type="entry name" value="rSAM_horseshoe"/>
</dbReference>
<gene>
    <name evidence="8" type="ORF">DW016_10725</name>
</gene>
<evidence type="ECO:0000259" key="7">
    <source>
        <dbReference type="PROSITE" id="PS51918"/>
    </source>
</evidence>
<dbReference type="SFLD" id="SFLDG01091">
    <property type="entry name" value="uncharacterized_CHP01210-like"/>
    <property type="match status" value="1"/>
</dbReference>
<keyword evidence="6" id="KW-0411">Iron-sulfur</keyword>
<dbReference type="RefSeq" id="WP_024732939.1">
    <property type="nucleotide sequence ID" value="NZ_JAAITK010000002.1"/>
</dbReference>
<dbReference type="InterPro" id="IPR007197">
    <property type="entry name" value="rSAM"/>
</dbReference>
<evidence type="ECO:0000256" key="3">
    <source>
        <dbReference type="ARBA" id="ARBA00022691"/>
    </source>
</evidence>
<comment type="caution">
    <text evidence="8">The sequence shown here is derived from an EMBL/GenBank/DDBJ whole genome shotgun (WGS) entry which is preliminary data.</text>
</comment>
<dbReference type="InterPro" id="IPR058240">
    <property type="entry name" value="rSAM_sf"/>
</dbReference>
<sequence>MERRMCWGEKRYYSLDYYLKETFHEKLYKLSLNAGCTCPNRDGTCGSRGCIFCSRGGSGDFAASPFLSIAEQLRSEKARIASKYRGHAYIAYFQAYTNTYGSVNVLERTFFQAIEDPEVKVLSIATRPDCLPPEILNLLERLNRIKPVWIELGLQTIHTSTAAYIRRGYPLSVFEEAVRTLRAIGISVIVHTILYLPGESKAQMLETIEYLNLQEIQGIKLQLLHVLRDTDLYNDYQRYPFPLPSMEEYLDFLGTCLCALRPDIVVHRLTGDGPKPLLVAPLWTSNKRLVLNQMGKVFKEKDIWQGKTCRTL</sequence>
<evidence type="ECO:0000256" key="2">
    <source>
        <dbReference type="ARBA" id="ARBA00022485"/>
    </source>
</evidence>
<dbReference type="PANTHER" id="PTHR11135">
    <property type="entry name" value="HISTONE ACETYLTRANSFERASE-RELATED"/>
    <property type="match status" value="1"/>
</dbReference>
<keyword evidence="3" id="KW-0949">S-adenosyl-L-methionine</keyword>
<dbReference type="NCBIfam" id="TIGR01212">
    <property type="entry name" value="TIGR01212 family radical SAM protein"/>
    <property type="match status" value="1"/>
</dbReference>
<dbReference type="AlphaFoldDB" id="A0A3E3K128"/>
<dbReference type="InterPro" id="IPR006638">
    <property type="entry name" value="Elp3/MiaA/NifB-like_rSAM"/>
</dbReference>
<dbReference type="EMBL" id="QVLX01000005">
    <property type="protein sequence ID" value="RGE86515.1"/>
    <property type="molecule type" value="Genomic_DNA"/>
</dbReference>
<dbReference type="SFLD" id="SFLDG01082">
    <property type="entry name" value="B12-binding_domain_containing"/>
    <property type="match status" value="1"/>
</dbReference>
<dbReference type="Pfam" id="PF04055">
    <property type="entry name" value="Radical_SAM"/>
    <property type="match status" value="1"/>
</dbReference>
<dbReference type="SFLD" id="SFLDG01086">
    <property type="entry name" value="elongater_protein-like"/>
    <property type="match status" value="1"/>
</dbReference>
<organism evidence="8 9">
    <name type="scientific">Sellimonas intestinalis</name>
    <dbReference type="NCBI Taxonomy" id="1653434"/>
    <lineage>
        <taxon>Bacteria</taxon>
        <taxon>Bacillati</taxon>
        <taxon>Bacillota</taxon>
        <taxon>Clostridia</taxon>
        <taxon>Lachnospirales</taxon>
        <taxon>Lachnospiraceae</taxon>
        <taxon>Sellimonas</taxon>
    </lineage>
</organism>
<dbReference type="SUPFAM" id="SSF102114">
    <property type="entry name" value="Radical SAM enzymes"/>
    <property type="match status" value="1"/>
</dbReference>
<evidence type="ECO:0000313" key="9">
    <source>
        <dbReference type="Proteomes" id="UP000261080"/>
    </source>
</evidence>
<name>A0A3E3K128_9FIRM</name>
<evidence type="ECO:0000256" key="1">
    <source>
        <dbReference type="ARBA" id="ARBA00001966"/>
    </source>
</evidence>
<accession>A0A3E3K128</accession>
<proteinExistence type="predicted"/>
<evidence type="ECO:0000256" key="5">
    <source>
        <dbReference type="ARBA" id="ARBA00023004"/>
    </source>
</evidence>
<feature type="domain" description="Radical SAM core" evidence="7">
    <location>
        <begin position="22"/>
        <end position="268"/>
    </location>
</feature>
<dbReference type="SFLD" id="SFLDS00029">
    <property type="entry name" value="Radical_SAM"/>
    <property type="match status" value="1"/>
</dbReference>
<protein>
    <submittedName>
        <fullName evidence="8">TIGR01212 family radical SAM protein</fullName>
    </submittedName>
</protein>
<dbReference type="Pfam" id="PF16199">
    <property type="entry name" value="Radical_SAM_C"/>
    <property type="match status" value="1"/>
</dbReference>
<dbReference type="SMART" id="SM00729">
    <property type="entry name" value="Elp3"/>
    <property type="match status" value="1"/>
</dbReference>
<dbReference type="Proteomes" id="UP000261080">
    <property type="component" value="Unassembled WGS sequence"/>
</dbReference>
<dbReference type="Gene3D" id="3.80.30.20">
    <property type="entry name" value="tm_1862 like domain"/>
    <property type="match status" value="1"/>
</dbReference>
<keyword evidence="2" id="KW-0004">4Fe-4S</keyword>
<keyword evidence="5" id="KW-0408">Iron</keyword>
<dbReference type="PANTHER" id="PTHR11135:SF1">
    <property type="entry name" value="PROTEIN YHCC"/>
    <property type="match status" value="1"/>
</dbReference>
<dbReference type="GO" id="GO:0051539">
    <property type="term" value="F:4 iron, 4 sulfur cluster binding"/>
    <property type="evidence" value="ECO:0007669"/>
    <property type="project" value="UniProtKB-KW"/>
</dbReference>
<keyword evidence="9" id="KW-1185">Reference proteome</keyword>
<dbReference type="GO" id="GO:0046872">
    <property type="term" value="F:metal ion binding"/>
    <property type="evidence" value="ECO:0007669"/>
    <property type="project" value="UniProtKB-KW"/>
</dbReference>
<dbReference type="OrthoDB" id="9801689at2"/>
<dbReference type="InterPro" id="IPR005911">
    <property type="entry name" value="YhcC-like"/>
</dbReference>
<evidence type="ECO:0000313" key="8">
    <source>
        <dbReference type="EMBL" id="RGE86515.1"/>
    </source>
</evidence>
<dbReference type="InterPro" id="IPR032432">
    <property type="entry name" value="Radical_SAM_C"/>
</dbReference>
<dbReference type="InterPro" id="IPR039661">
    <property type="entry name" value="ELP3"/>
</dbReference>
<dbReference type="CDD" id="cd01335">
    <property type="entry name" value="Radical_SAM"/>
    <property type="match status" value="1"/>
</dbReference>
<dbReference type="GO" id="GO:0003824">
    <property type="term" value="F:catalytic activity"/>
    <property type="evidence" value="ECO:0007669"/>
    <property type="project" value="InterPro"/>
</dbReference>
<comment type="cofactor">
    <cofactor evidence="1">
        <name>[4Fe-4S] cluster</name>
        <dbReference type="ChEBI" id="CHEBI:49883"/>
    </cofactor>
</comment>
<keyword evidence="4" id="KW-0479">Metal-binding</keyword>
<dbReference type="PROSITE" id="PS51918">
    <property type="entry name" value="RADICAL_SAM"/>
    <property type="match status" value="1"/>
</dbReference>
<reference evidence="8 9" key="1">
    <citation type="submission" date="2018-08" db="EMBL/GenBank/DDBJ databases">
        <title>A genome reference for cultivated species of the human gut microbiota.</title>
        <authorList>
            <person name="Zou Y."/>
            <person name="Xue W."/>
            <person name="Luo G."/>
        </authorList>
    </citation>
    <scope>NUCLEOTIDE SEQUENCE [LARGE SCALE GENOMIC DNA]</scope>
    <source>
        <strain evidence="8 9">AF37-2AT</strain>
    </source>
</reference>